<feature type="domain" description="Nudix hydrolase" evidence="3">
    <location>
        <begin position="16"/>
        <end position="117"/>
    </location>
</feature>
<dbReference type="InterPro" id="IPR000086">
    <property type="entry name" value="NUDIX_hydrolase_dom"/>
</dbReference>
<sequence length="496" mass="54760">MFVITADYIRHHLAPISGSISRHDPDPVTAAWRELTEETSLTPSSAELWRKGIPFTFSDPSAGREWTVHPFAFRLKNPSEGGEGEQAIKIDWEHDEWQWHDPDTIVDDEALGGVPRLRESLRRVWFEGEMSPSAAKALAMGLDRLRNDHESGARELTAIALGIFRDVVGQMRDGLDEKWWEMIRMAAWHLWKNGRESMGAGILNAVLTVLTETEKLTVLDLSADTKQERVLAMLDHRLNIRKSMAAKIKGSLVDYIQSQFLGPGRTKETLTILTLSASSTIRDSVVDVFASLDIETLELRILESRPLFEGVSIASSIYSNFKAKFHSSDRKNLKISIYTDASAALASAGVDILILGADRISSTRGVSNKTGSLPAVLSARHVSPNVKVLVISETEKVKEPCVGENDAEENNPAEIANTWSSDGVKGNQFIKESTSSSGNAGTQGNVSVEVKNIYFEWVPLSLVDGLVCEEGILGKDGIRERSEQLGEEIERFFGSL</sequence>
<evidence type="ECO:0000259" key="3">
    <source>
        <dbReference type="Pfam" id="PF00293"/>
    </source>
</evidence>
<dbReference type="STRING" id="2070753.A0A3A2ZQK7"/>
<protein>
    <recommendedName>
        <fullName evidence="3">Nudix hydrolase domain-containing protein</fullName>
    </recommendedName>
</protein>
<keyword evidence="5" id="KW-1185">Reference proteome</keyword>
<proteinExistence type="inferred from homology"/>
<dbReference type="SUPFAM" id="SSF55811">
    <property type="entry name" value="Nudix"/>
    <property type="match status" value="1"/>
</dbReference>
<dbReference type="Gene3D" id="3.40.50.10470">
    <property type="entry name" value="Translation initiation factor eif-2b, domain 2"/>
    <property type="match status" value="1"/>
</dbReference>
<dbReference type="InterPro" id="IPR015797">
    <property type="entry name" value="NUDIX_hydrolase-like_dom_sf"/>
</dbReference>
<dbReference type="Pfam" id="PF01008">
    <property type="entry name" value="IF-2B"/>
    <property type="match status" value="1"/>
</dbReference>
<dbReference type="InterPro" id="IPR000649">
    <property type="entry name" value="IF-2B-related"/>
</dbReference>
<dbReference type="Pfam" id="PF00293">
    <property type="entry name" value="NUDIX"/>
    <property type="match status" value="1"/>
</dbReference>
<comment type="similarity">
    <text evidence="1 2">Belongs to the eIF-2B alpha/beta/delta subunits family.</text>
</comment>
<evidence type="ECO:0000313" key="5">
    <source>
        <dbReference type="Proteomes" id="UP000266188"/>
    </source>
</evidence>
<dbReference type="InterPro" id="IPR042529">
    <property type="entry name" value="IF_2B-like_C"/>
</dbReference>
<dbReference type="AlphaFoldDB" id="A0A3A2ZQK7"/>
<evidence type="ECO:0000256" key="2">
    <source>
        <dbReference type="RuleBase" id="RU003814"/>
    </source>
</evidence>
<dbReference type="PANTHER" id="PTHR43475:SF3">
    <property type="entry name" value="TRANSLATION INITIATION FACTOR EIF-2B SUBUNIT FAMILY PROTEIN (AFU_ORTHOLOGUE AFUA_2G14290)"/>
    <property type="match status" value="1"/>
</dbReference>
<dbReference type="OrthoDB" id="206213at2759"/>
<comment type="caution">
    <text evidence="4">The sequence shown here is derived from an EMBL/GenBank/DDBJ whole genome shotgun (WGS) entry which is preliminary data.</text>
</comment>
<dbReference type="EMBL" id="MVGC01000047">
    <property type="protein sequence ID" value="RJE25439.1"/>
    <property type="molecule type" value="Genomic_DNA"/>
</dbReference>
<organism evidence="4 5">
    <name type="scientific">Aspergillus sclerotialis</name>
    <dbReference type="NCBI Taxonomy" id="2070753"/>
    <lineage>
        <taxon>Eukaryota</taxon>
        <taxon>Fungi</taxon>
        <taxon>Dikarya</taxon>
        <taxon>Ascomycota</taxon>
        <taxon>Pezizomycotina</taxon>
        <taxon>Eurotiomycetes</taxon>
        <taxon>Eurotiomycetidae</taxon>
        <taxon>Eurotiales</taxon>
        <taxon>Aspergillaceae</taxon>
        <taxon>Aspergillus</taxon>
        <taxon>Aspergillus subgen. Polypaecilum</taxon>
    </lineage>
</organism>
<name>A0A3A2ZQK7_9EURO</name>
<dbReference type="Proteomes" id="UP000266188">
    <property type="component" value="Unassembled WGS sequence"/>
</dbReference>
<dbReference type="InterPro" id="IPR037171">
    <property type="entry name" value="NagB/RpiA_transferase-like"/>
</dbReference>
<dbReference type="Gene3D" id="3.90.79.10">
    <property type="entry name" value="Nucleoside Triphosphate Pyrophosphohydrolase"/>
    <property type="match status" value="1"/>
</dbReference>
<reference evidence="5" key="1">
    <citation type="submission" date="2017-02" db="EMBL/GenBank/DDBJ databases">
        <authorList>
            <person name="Tafer H."/>
            <person name="Lopandic K."/>
        </authorList>
    </citation>
    <scope>NUCLEOTIDE SEQUENCE [LARGE SCALE GENOMIC DNA]</scope>
    <source>
        <strain evidence="5">CBS 366.77</strain>
    </source>
</reference>
<accession>A0A3A2ZQK7</accession>
<dbReference type="GO" id="GO:0046523">
    <property type="term" value="F:S-methyl-5-thioribose-1-phosphate isomerase activity"/>
    <property type="evidence" value="ECO:0007669"/>
    <property type="project" value="TreeGrafter"/>
</dbReference>
<gene>
    <name evidence="4" type="ORF">PHISCL_02195</name>
</gene>
<evidence type="ECO:0000256" key="1">
    <source>
        <dbReference type="ARBA" id="ARBA00007251"/>
    </source>
</evidence>
<dbReference type="PANTHER" id="PTHR43475">
    <property type="entry name" value="METHYLTHIORIBOSE-1-PHOSPHATE ISOMERASE"/>
    <property type="match status" value="1"/>
</dbReference>
<dbReference type="SUPFAM" id="SSF100950">
    <property type="entry name" value="NagB/RpiA/CoA transferase-like"/>
    <property type="match status" value="1"/>
</dbReference>
<evidence type="ECO:0000313" key="4">
    <source>
        <dbReference type="EMBL" id="RJE25439.1"/>
    </source>
</evidence>
<dbReference type="GO" id="GO:0019509">
    <property type="term" value="P:L-methionine salvage from methylthioadenosine"/>
    <property type="evidence" value="ECO:0007669"/>
    <property type="project" value="TreeGrafter"/>
</dbReference>